<dbReference type="EMBL" id="CP012603">
    <property type="protein sequence ID" value="ALE41346.1"/>
    <property type="molecule type" value="Genomic_DNA"/>
</dbReference>
<dbReference type="AlphaFoldDB" id="A0A0M4MXG0"/>
<evidence type="ECO:0000313" key="2">
    <source>
        <dbReference type="Proteomes" id="UP000056502"/>
    </source>
</evidence>
<dbReference type="Proteomes" id="UP000056502">
    <property type="component" value="Chromosome I"/>
</dbReference>
<gene>
    <name evidence="1" type="ORF">G436_4209</name>
</gene>
<sequence length="38" mass="4708">MENLFLITLLFLILFEQYKTRVSREKVPIRALKQYVHR</sequence>
<accession>A0A0M4MXG0</accession>
<proteinExistence type="predicted"/>
<organism evidence="1">
    <name type="scientific">Leptospira interrogans serovar Hardjo str. Norma</name>
    <dbReference type="NCBI Taxonomy" id="1279460"/>
    <lineage>
        <taxon>Bacteria</taxon>
        <taxon>Pseudomonadati</taxon>
        <taxon>Spirochaetota</taxon>
        <taxon>Spirochaetia</taxon>
        <taxon>Leptospirales</taxon>
        <taxon>Leptospiraceae</taxon>
        <taxon>Leptospira</taxon>
    </lineage>
</organism>
<reference evidence="1 2" key="1">
    <citation type="journal article" date="2015" name="Genome Announc.">
        <title>Whole-Genome Sequence of Leptospira interrogans Serovar Hardjo Subtype Hardjoprajitno Strain Norma, Isolated from Cattle in a Leptospirosis Outbreak in Brazil.</title>
        <authorList>
            <person name="Cosate M.R."/>
            <person name="Soares S.C."/>
            <person name="Mendes T.A."/>
            <person name="Raittz R.T."/>
            <person name="Moreira E.C."/>
            <person name="Leite R."/>
            <person name="Fernandes G.R."/>
            <person name="Haddad J.P."/>
            <person name="Ortega J.M."/>
        </authorList>
    </citation>
    <scope>NUCLEOTIDE SEQUENCE [LARGE SCALE GENOMIC DNA]</scope>
    <source>
        <strain evidence="1 2">Norma</strain>
    </source>
</reference>
<dbReference type="PATRIC" id="fig|1279460.3.peg.4304"/>
<protein>
    <submittedName>
        <fullName evidence="1">Uncharacterized protein</fullName>
    </submittedName>
</protein>
<name>A0A0M4MXG0_LEPIR</name>
<evidence type="ECO:0000313" key="1">
    <source>
        <dbReference type="EMBL" id="ALE41346.1"/>
    </source>
</evidence>